<keyword evidence="1" id="KW-0813">Transport</keyword>
<dbReference type="PROSITE" id="PS51257">
    <property type="entry name" value="PROKAR_LIPOPROTEIN"/>
    <property type="match status" value="1"/>
</dbReference>
<accession>A0A953HUT2</accession>
<dbReference type="GO" id="GO:0046872">
    <property type="term" value="F:metal ion binding"/>
    <property type="evidence" value="ECO:0007669"/>
    <property type="project" value="UniProtKB-KW"/>
</dbReference>
<dbReference type="Gene3D" id="4.10.490.10">
    <property type="entry name" value="High potential iron-sulphur protein"/>
    <property type="match status" value="1"/>
</dbReference>
<keyword evidence="3" id="KW-0479">Metal-binding</keyword>
<dbReference type="SUPFAM" id="SSF57652">
    <property type="entry name" value="HIPIP (high potential iron protein)"/>
    <property type="match status" value="1"/>
</dbReference>
<evidence type="ECO:0000256" key="2">
    <source>
        <dbReference type="ARBA" id="ARBA00022485"/>
    </source>
</evidence>
<proteinExistence type="predicted"/>
<dbReference type="InterPro" id="IPR036369">
    <property type="entry name" value="HIPIP_sf"/>
</dbReference>
<evidence type="ECO:0000256" key="5">
    <source>
        <dbReference type="ARBA" id="ARBA00023004"/>
    </source>
</evidence>
<evidence type="ECO:0000256" key="3">
    <source>
        <dbReference type="ARBA" id="ARBA00022723"/>
    </source>
</evidence>
<dbReference type="GO" id="GO:0019646">
    <property type="term" value="P:aerobic electron transport chain"/>
    <property type="evidence" value="ECO:0007669"/>
    <property type="project" value="InterPro"/>
</dbReference>
<dbReference type="EMBL" id="JAHVHU010000009">
    <property type="protein sequence ID" value="MBY5958690.1"/>
    <property type="molecule type" value="Genomic_DNA"/>
</dbReference>
<reference evidence="9" key="1">
    <citation type="submission" date="2021-06" db="EMBL/GenBank/DDBJ databases">
        <title>44 bacteria genomes isolated from Dapeng, Shenzhen.</title>
        <authorList>
            <person name="Zheng W."/>
            <person name="Yu S."/>
            <person name="Huang Y."/>
        </authorList>
    </citation>
    <scope>NUCLEOTIDE SEQUENCE</scope>
    <source>
        <strain evidence="9">DP5N28-2</strain>
    </source>
</reference>
<evidence type="ECO:0000313" key="9">
    <source>
        <dbReference type="EMBL" id="MBY5958690.1"/>
    </source>
</evidence>
<dbReference type="AlphaFoldDB" id="A0A953HUT2"/>
<dbReference type="RefSeq" id="WP_222580222.1">
    <property type="nucleotide sequence ID" value="NZ_JAHVHU010000009.1"/>
</dbReference>
<feature type="domain" description="High potential iron-sulfur proteins family profile" evidence="8">
    <location>
        <begin position="52"/>
        <end position="121"/>
    </location>
</feature>
<keyword evidence="5" id="KW-0408">Iron</keyword>
<sequence>MSKDMKRRKFIENTLRLGSGLVLAPILLQGCQSGSEKSAGKEDADNSLEVTSCDDLSKTPEAEIKKREGFGYVEESPMPDKNCANCNLYLPPKEGQACGGCALFKGPVFEEAYCTYWAPIV</sequence>
<dbReference type="PROSITE" id="PS51373">
    <property type="entry name" value="HIPIP"/>
    <property type="match status" value="1"/>
</dbReference>
<keyword evidence="6" id="KW-0411">Iron-sulfur</keyword>
<organism evidence="9 10">
    <name type="scientific">Membranihabitans marinus</name>
    <dbReference type="NCBI Taxonomy" id="1227546"/>
    <lineage>
        <taxon>Bacteria</taxon>
        <taxon>Pseudomonadati</taxon>
        <taxon>Bacteroidota</taxon>
        <taxon>Saprospiria</taxon>
        <taxon>Saprospirales</taxon>
        <taxon>Saprospiraceae</taxon>
        <taxon>Membranihabitans</taxon>
    </lineage>
</organism>
<keyword evidence="10" id="KW-1185">Reference proteome</keyword>
<evidence type="ECO:0000256" key="7">
    <source>
        <dbReference type="SAM" id="MobiDB-lite"/>
    </source>
</evidence>
<evidence type="ECO:0000256" key="6">
    <source>
        <dbReference type="ARBA" id="ARBA00023014"/>
    </source>
</evidence>
<dbReference type="GO" id="GO:0051539">
    <property type="term" value="F:4 iron, 4 sulfur cluster binding"/>
    <property type="evidence" value="ECO:0007669"/>
    <property type="project" value="UniProtKB-KW"/>
</dbReference>
<keyword evidence="2" id="KW-0004">4Fe-4S</keyword>
<evidence type="ECO:0000256" key="1">
    <source>
        <dbReference type="ARBA" id="ARBA00022448"/>
    </source>
</evidence>
<evidence type="ECO:0000313" key="10">
    <source>
        <dbReference type="Proteomes" id="UP000753961"/>
    </source>
</evidence>
<evidence type="ECO:0000259" key="8">
    <source>
        <dbReference type="PROSITE" id="PS51373"/>
    </source>
</evidence>
<protein>
    <submittedName>
        <fullName evidence="9">High-potential iron-sulfur protein</fullName>
    </submittedName>
</protein>
<evidence type="ECO:0000256" key="4">
    <source>
        <dbReference type="ARBA" id="ARBA00022982"/>
    </source>
</evidence>
<gene>
    <name evidence="9" type="ORF">KUV50_11130</name>
</gene>
<dbReference type="InterPro" id="IPR000170">
    <property type="entry name" value="High_potential_FeS_prot"/>
</dbReference>
<dbReference type="GO" id="GO:0009055">
    <property type="term" value="F:electron transfer activity"/>
    <property type="evidence" value="ECO:0007669"/>
    <property type="project" value="InterPro"/>
</dbReference>
<dbReference type="Proteomes" id="UP000753961">
    <property type="component" value="Unassembled WGS sequence"/>
</dbReference>
<feature type="region of interest" description="Disordered" evidence="7">
    <location>
        <begin position="33"/>
        <end position="52"/>
    </location>
</feature>
<name>A0A953HUT2_9BACT</name>
<keyword evidence="4" id="KW-0249">Electron transport</keyword>
<comment type="caution">
    <text evidence="9">The sequence shown here is derived from an EMBL/GenBank/DDBJ whole genome shotgun (WGS) entry which is preliminary data.</text>
</comment>